<accession>A0A9P4ME01</accession>
<keyword evidence="2" id="KW-1185">Reference proteome</keyword>
<protein>
    <submittedName>
        <fullName evidence="1">Uncharacterized protein</fullName>
    </submittedName>
</protein>
<sequence>MWWMYRTCGGNRVPLLEEVSIAPFSFFFIPVVCGRAGRAVACSAPGYLAYAAVYLGTFNHSVGNR</sequence>
<reference evidence="1" key="1">
    <citation type="journal article" date="2020" name="Stud. Mycol.">
        <title>101 Dothideomycetes genomes: a test case for predicting lifestyles and emergence of pathogens.</title>
        <authorList>
            <person name="Haridas S."/>
            <person name="Albert R."/>
            <person name="Binder M."/>
            <person name="Bloem J."/>
            <person name="Labutti K."/>
            <person name="Salamov A."/>
            <person name="Andreopoulos B."/>
            <person name="Baker S."/>
            <person name="Barry K."/>
            <person name="Bills G."/>
            <person name="Bluhm B."/>
            <person name="Cannon C."/>
            <person name="Castanera R."/>
            <person name="Culley D."/>
            <person name="Daum C."/>
            <person name="Ezra D."/>
            <person name="Gonzalez J."/>
            <person name="Henrissat B."/>
            <person name="Kuo A."/>
            <person name="Liang C."/>
            <person name="Lipzen A."/>
            <person name="Lutzoni F."/>
            <person name="Magnuson J."/>
            <person name="Mondo S."/>
            <person name="Nolan M."/>
            <person name="Ohm R."/>
            <person name="Pangilinan J."/>
            <person name="Park H.-J."/>
            <person name="Ramirez L."/>
            <person name="Alfaro M."/>
            <person name="Sun H."/>
            <person name="Tritt A."/>
            <person name="Yoshinaga Y."/>
            <person name="Zwiers L.-H."/>
            <person name="Turgeon B."/>
            <person name="Goodwin S."/>
            <person name="Spatafora J."/>
            <person name="Crous P."/>
            <person name="Grigoriev I."/>
        </authorList>
    </citation>
    <scope>NUCLEOTIDE SEQUENCE</scope>
    <source>
        <strain evidence="1">CBS 260.36</strain>
    </source>
</reference>
<comment type="caution">
    <text evidence="1">The sequence shown here is derived from an EMBL/GenBank/DDBJ whole genome shotgun (WGS) entry which is preliminary data.</text>
</comment>
<dbReference type="Proteomes" id="UP000799439">
    <property type="component" value="Unassembled WGS sequence"/>
</dbReference>
<evidence type="ECO:0000313" key="1">
    <source>
        <dbReference type="EMBL" id="KAF2149427.1"/>
    </source>
</evidence>
<proteinExistence type="predicted"/>
<organism evidence="1 2">
    <name type="scientific">Myriangium duriaei CBS 260.36</name>
    <dbReference type="NCBI Taxonomy" id="1168546"/>
    <lineage>
        <taxon>Eukaryota</taxon>
        <taxon>Fungi</taxon>
        <taxon>Dikarya</taxon>
        <taxon>Ascomycota</taxon>
        <taxon>Pezizomycotina</taxon>
        <taxon>Dothideomycetes</taxon>
        <taxon>Dothideomycetidae</taxon>
        <taxon>Myriangiales</taxon>
        <taxon>Myriangiaceae</taxon>
        <taxon>Myriangium</taxon>
    </lineage>
</organism>
<dbReference type="AlphaFoldDB" id="A0A9P4ME01"/>
<evidence type="ECO:0000313" key="2">
    <source>
        <dbReference type="Proteomes" id="UP000799439"/>
    </source>
</evidence>
<gene>
    <name evidence="1" type="ORF">K461DRAFT_46342</name>
</gene>
<dbReference type="EMBL" id="ML996091">
    <property type="protein sequence ID" value="KAF2149427.1"/>
    <property type="molecule type" value="Genomic_DNA"/>
</dbReference>
<name>A0A9P4ME01_9PEZI</name>